<dbReference type="STRING" id="1125712.HMPREF1316_1203"/>
<dbReference type="InterPro" id="IPR005807">
    <property type="entry name" value="SecE_bac"/>
</dbReference>
<dbReference type="OrthoDB" id="9805743at2"/>
<dbReference type="GO" id="GO:0005886">
    <property type="term" value="C:plasma membrane"/>
    <property type="evidence" value="ECO:0007669"/>
    <property type="project" value="UniProtKB-SubCell"/>
</dbReference>
<evidence type="ECO:0000313" key="12">
    <source>
        <dbReference type="Proteomes" id="UP000016638"/>
    </source>
</evidence>
<keyword evidence="5 9" id="KW-0653">Protein transport</keyword>
<reference evidence="11 12" key="1">
    <citation type="submission" date="2013-08" db="EMBL/GenBank/DDBJ databases">
        <authorList>
            <person name="Durkin A.S."/>
            <person name="Haft D.R."/>
            <person name="McCorrison J."/>
            <person name="Torralba M."/>
            <person name="Gillis M."/>
            <person name="Haft D.H."/>
            <person name="Methe B."/>
            <person name="Sutton G."/>
            <person name="Nelson K.E."/>
        </authorList>
    </citation>
    <scope>NUCLEOTIDE SEQUENCE [LARGE SCALE GENOMIC DNA]</scope>
    <source>
        <strain evidence="11 12">F0195</strain>
    </source>
</reference>
<evidence type="ECO:0000256" key="8">
    <source>
        <dbReference type="ARBA" id="ARBA00023136"/>
    </source>
</evidence>
<evidence type="ECO:0000256" key="2">
    <source>
        <dbReference type="ARBA" id="ARBA00022448"/>
    </source>
</evidence>
<dbReference type="Proteomes" id="UP000016638">
    <property type="component" value="Unassembled WGS sequence"/>
</dbReference>
<dbReference type="EMBL" id="AWEZ01000067">
    <property type="protein sequence ID" value="ERL06340.1"/>
    <property type="molecule type" value="Genomic_DNA"/>
</dbReference>
<dbReference type="GO" id="GO:0065002">
    <property type="term" value="P:intracellular protein transmembrane transport"/>
    <property type="evidence" value="ECO:0007669"/>
    <property type="project" value="UniProtKB-UniRule"/>
</dbReference>
<keyword evidence="7 9" id="KW-0811">Translocation</keyword>
<dbReference type="GO" id="GO:0009306">
    <property type="term" value="P:protein secretion"/>
    <property type="evidence" value="ECO:0007669"/>
    <property type="project" value="UniProtKB-UniRule"/>
</dbReference>
<evidence type="ECO:0000256" key="6">
    <source>
        <dbReference type="ARBA" id="ARBA00022989"/>
    </source>
</evidence>
<feature type="compositionally biased region" description="Basic residues" evidence="10">
    <location>
        <begin position="1"/>
        <end position="14"/>
    </location>
</feature>
<evidence type="ECO:0000256" key="5">
    <source>
        <dbReference type="ARBA" id="ARBA00022927"/>
    </source>
</evidence>
<keyword evidence="6 9" id="KW-1133">Transmembrane helix</keyword>
<dbReference type="Pfam" id="PF00584">
    <property type="entry name" value="SecE"/>
    <property type="match status" value="1"/>
</dbReference>
<dbReference type="AlphaFoldDB" id="U2TIR2"/>
<sequence>MAKKERQRRSARQARQRERVAREAQEAAATSDESKGSKRVATSEGKSLAAGSAKGGKEAPRRKGRIRTYLGAVGSELRRVSWPSRSELTNYSVAVIVALVVVGAVVWLVDTGFLNLMFQFTKLRG</sequence>
<keyword evidence="2 9" id="KW-0813">Transport</keyword>
<keyword evidence="3 9" id="KW-1003">Cell membrane</keyword>
<dbReference type="NCBIfam" id="TIGR00964">
    <property type="entry name" value="secE_bact"/>
    <property type="match status" value="1"/>
</dbReference>
<accession>U2TIR2</accession>
<proteinExistence type="inferred from homology"/>
<feature type="transmembrane region" description="Helical" evidence="9">
    <location>
        <begin position="88"/>
        <end position="109"/>
    </location>
</feature>
<keyword evidence="4 9" id="KW-0812">Transmembrane</keyword>
<gene>
    <name evidence="9 11" type="primary">secE</name>
    <name evidence="11" type="ORF">HMPREF1316_1203</name>
</gene>
<comment type="subunit">
    <text evidence="9">Component of the Sec protein translocase complex. Heterotrimer consisting of SecY, SecE and SecG subunits. The heterotrimers can form oligomers, although 1 heterotrimer is thought to be able to translocate proteins. Interacts with the ribosome. Interacts with SecDF, and other proteins may be involved. Interacts with SecA.</text>
</comment>
<dbReference type="InterPro" id="IPR001901">
    <property type="entry name" value="Translocase_SecE/Sec61-g"/>
</dbReference>
<dbReference type="PROSITE" id="PS01067">
    <property type="entry name" value="SECE_SEC61G"/>
    <property type="match status" value="1"/>
</dbReference>
<dbReference type="GO" id="GO:0006605">
    <property type="term" value="P:protein targeting"/>
    <property type="evidence" value="ECO:0007669"/>
    <property type="project" value="UniProtKB-UniRule"/>
</dbReference>
<keyword evidence="12" id="KW-1185">Reference proteome</keyword>
<dbReference type="PATRIC" id="fig|1125712.3.peg.2205"/>
<evidence type="ECO:0000256" key="10">
    <source>
        <dbReference type="SAM" id="MobiDB-lite"/>
    </source>
</evidence>
<comment type="caution">
    <text evidence="11">The sequence shown here is derived from an EMBL/GenBank/DDBJ whole genome shotgun (WGS) entry which is preliminary data.</text>
</comment>
<organism evidence="11 12">
    <name type="scientific">Olsenella profusa F0195</name>
    <dbReference type="NCBI Taxonomy" id="1125712"/>
    <lineage>
        <taxon>Bacteria</taxon>
        <taxon>Bacillati</taxon>
        <taxon>Actinomycetota</taxon>
        <taxon>Coriobacteriia</taxon>
        <taxon>Coriobacteriales</taxon>
        <taxon>Atopobiaceae</taxon>
        <taxon>Olsenella</taxon>
    </lineage>
</organism>
<dbReference type="Gene3D" id="1.20.5.1030">
    <property type="entry name" value="Preprotein translocase secy subunit"/>
    <property type="match status" value="1"/>
</dbReference>
<keyword evidence="8 9" id="KW-0472">Membrane</keyword>
<dbReference type="InterPro" id="IPR038379">
    <property type="entry name" value="SecE_sf"/>
</dbReference>
<name>U2TIR2_9ACTN</name>
<dbReference type="PANTHER" id="PTHR33910:SF1">
    <property type="entry name" value="PROTEIN TRANSLOCASE SUBUNIT SECE"/>
    <property type="match status" value="1"/>
</dbReference>
<dbReference type="eggNOG" id="COG0690">
    <property type="taxonomic scope" value="Bacteria"/>
</dbReference>
<evidence type="ECO:0000256" key="3">
    <source>
        <dbReference type="ARBA" id="ARBA00022475"/>
    </source>
</evidence>
<protein>
    <recommendedName>
        <fullName evidence="9">Protein translocase subunit SecE</fullName>
    </recommendedName>
</protein>
<evidence type="ECO:0000256" key="1">
    <source>
        <dbReference type="ARBA" id="ARBA00004370"/>
    </source>
</evidence>
<comment type="function">
    <text evidence="9">Essential subunit of the Sec protein translocation channel SecYEG. Clamps together the 2 halves of SecY. May contact the channel plug during translocation.</text>
</comment>
<dbReference type="HAMAP" id="MF_00422">
    <property type="entry name" value="SecE"/>
    <property type="match status" value="1"/>
</dbReference>
<dbReference type="RefSeq" id="WP_021727113.1">
    <property type="nucleotide sequence ID" value="NZ_AWEZ01000067.1"/>
</dbReference>
<dbReference type="GO" id="GO:0043952">
    <property type="term" value="P:protein transport by the Sec complex"/>
    <property type="evidence" value="ECO:0007669"/>
    <property type="project" value="UniProtKB-UniRule"/>
</dbReference>
<comment type="subcellular location">
    <subcellularLocation>
        <location evidence="9">Cell membrane</location>
        <topology evidence="9">Single-pass membrane protein</topology>
    </subcellularLocation>
    <subcellularLocation>
        <location evidence="1">Membrane</location>
    </subcellularLocation>
</comment>
<evidence type="ECO:0000256" key="7">
    <source>
        <dbReference type="ARBA" id="ARBA00023010"/>
    </source>
</evidence>
<evidence type="ECO:0000313" key="11">
    <source>
        <dbReference type="EMBL" id="ERL06340.1"/>
    </source>
</evidence>
<dbReference type="PANTHER" id="PTHR33910">
    <property type="entry name" value="PROTEIN TRANSLOCASE SUBUNIT SECE"/>
    <property type="match status" value="1"/>
</dbReference>
<evidence type="ECO:0000256" key="4">
    <source>
        <dbReference type="ARBA" id="ARBA00022692"/>
    </source>
</evidence>
<comment type="similarity">
    <text evidence="9">Belongs to the SecE/SEC61-gamma family.</text>
</comment>
<feature type="compositionally biased region" description="Basic and acidic residues" evidence="10">
    <location>
        <begin position="15"/>
        <end position="25"/>
    </location>
</feature>
<dbReference type="GO" id="GO:0008320">
    <property type="term" value="F:protein transmembrane transporter activity"/>
    <property type="evidence" value="ECO:0007669"/>
    <property type="project" value="UniProtKB-UniRule"/>
</dbReference>
<feature type="compositionally biased region" description="Low complexity" evidence="10">
    <location>
        <begin position="43"/>
        <end position="52"/>
    </location>
</feature>
<feature type="region of interest" description="Disordered" evidence="10">
    <location>
        <begin position="1"/>
        <end position="65"/>
    </location>
</feature>
<evidence type="ECO:0000256" key="9">
    <source>
        <dbReference type="HAMAP-Rule" id="MF_00422"/>
    </source>
</evidence>